<dbReference type="PANTHER" id="PTHR19918:SF5">
    <property type="entry name" value="MEIOSIS-SPECIFIC APC_C ACTIVATOR PROTEIN AMA1"/>
    <property type="match status" value="1"/>
</dbReference>
<dbReference type="AlphaFoldDB" id="G3B8T6"/>
<dbReference type="InterPro" id="IPR036322">
    <property type="entry name" value="WD40_repeat_dom_sf"/>
</dbReference>
<evidence type="ECO:0000313" key="6">
    <source>
        <dbReference type="Proteomes" id="UP000000707"/>
    </source>
</evidence>
<dbReference type="OrthoDB" id="10263272at2759"/>
<dbReference type="PANTHER" id="PTHR19918">
    <property type="entry name" value="CELL DIVISION CYCLE 20 CDC20 FIZZY -RELATED"/>
    <property type="match status" value="1"/>
</dbReference>
<dbReference type="HOGENOM" id="CLU_731909_0_0_1"/>
<dbReference type="InterPro" id="IPR056150">
    <property type="entry name" value="WD40_CDC20-Fz"/>
</dbReference>
<accession>G3B8T6</accession>
<gene>
    <name evidence="5" type="ORF">CANTEDRAFT_126397</name>
</gene>
<dbReference type="GO" id="GO:0031145">
    <property type="term" value="P:anaphase-promoting complex-dependent catabolic process"/>
    <property type="evidence" value="ECO:0007669"/>
    <property type="project" value="TreeGrafter"/>
</dbReference>
<dbReference type="GO" id="GO:1990757">
    <property type="term" value="F:ubiquitin ligase activator activity"/>
    <property type="evidence" value="ECO:0007669"/>
    <property type="project" value="TreeGrafter"/>
</dbReference>
<dbReference type="InterPro" id="IPR015943">
    <property type="entry name" value="WD40/YVTN_repeat-like_dom_sf"/>
</dbReference>
<dbReference type="eggNOG" id="KOG0305">
    <property type="taxonomic scope" value="Eukaryota"/>
</dbReference>
<dbReference type="InterPro" id="IPR001680">
    <property type="entry name" value="WD40_rpt"/>
</dbReference>
<dbReference type="GO" id="GO:0010997">
    <property type="term" value="F:anaphase-promoting complex binding"/>
    <property type="evidence" value="ECO:0007669"/>
    <property type="project" value="InterPro"/>
</dbReference>
<reference evidence="5 6" key="1">
    <citation type="journal article" date="2011" name="Proc. Natl. Acad. Sci. U.S.A.">
        <title>Comparative genomics of xylose-fermenting fungi for enhanced biofuel production.</title>
        <authorList>
            <person name="Wohlbach D.J."/>
            <person name="Kuo A."/>
            <person name="Sato T.K."/>
            <person name="Potts K.M."/>
            <person name="Salamov A.A."/>
            <person name="LaButti K.M."/>
            <person name="Sun H."/>
            <person name="Clum A."/>
            <person name="Pangilinan J.L."/>
            <person name="Lindquist E.A."/>
            <person name="Lucas S."/>
            <person name="Lapidus A."/>
            <person name="Jin M."/>
            <person name="Gunawan C."/>
            <person name="Balan V."/>
            <person name="Dale B.E."/>
            <person name="Jeffries T.W."/>
            <person name="Zinkel R."/>
            <person name="Barry K.W."/>
            <person name="Grigoriev I.V."/>
            <person name="Gasch A.P."/>
        </authorList>
    </citation>
    <scope>NUCLEOTIDE SEQUENCE [LARGE SCALE GENOMIC DNA]</scope>
    <source>
        <strain evidence="6">ATCC 10573 / BCRC 21748 / CBS 615 / JCM 9827 / NBRC 10315 / NRRL Y-1498 / VKM Y-70</strain>
    </source>
</reference>
<dbReference type="EMBL" id="GL996527">
    <property type="protein sequence ID" value="EGV62423.1"/>
    <property type="molecule type" value="Genomic_DNA"/>
</dbReference>
<evidence type="ECO:0000256" key="3">
    <source>
        <dbReference type="ARBA" id="ARBA00022737"/>
    </source>
</evidence>
<dbReference type="Pfam" id="PF24807">
    <property type="entry name" value="WD40_CDC20-Fz"/>
    <property type="match status" value="1"/>
</dbReference>
<keyword evidence="3" id="KW-0677">Repeat</keyword>
<feature type="domain" description="CDC20/Fizzy WD40" evidence="4">
    <location>
        <begin position="21"/>
        <end position="320"/>
    </location>
</feature>
<evidence type="ECO:0000256" key="2">
    <source>
        <dbReference type="ARBA" id="ARBA00022574"/>
    </source>
</evidence>
<keyword evidence="2" id="KW-0853">WD repeat</keyword>
<proteinExistence type="inferred from homology"/>
<dbReference type="GO" id="GO:0005680">
    <property type="term" value="C:anaphase-promoting complex"/>
    <property type="evidence" value="ECO:0007669"/>
    <property type="project" value="TreeGrafter"/>
</dbReference>
<sequence>MSHSPPQNCSRILYTVEVAQASGVTNDFYSNIVSWSKTAKQVAVGVNKTCSIWKLNKNCKTPISFECPDVITCVSCSYEDLVVIGTEAGKIYVISQSDGRLRATYILDNIPIHTCTWFKNNKRFLVGDSSGNVYMIKTIHKQGILILKKDFTFKFHQQLVCGIVLNSDETQVAFGCGDCTVTVWKLEKYRFPVIKFILPHTSAVKAMGFCPWAPSLLATGGGYSDRTIRFWHTNTGTLLNSYFTNSQITSLNWCHSRRELVATFGPGHGGSILEVYKFPSMKPVKRNLLEPLFIRVSGASASPDGRYLCVMCSDSTIRTYKIWGNGSNQMVHNGFDVFESSLISLAEGLNHPSPVIR</sequence>
<comment type="similarity">
    <text evidence="1">Belongs to the WD repeat CDC20/Fizzy family.</text>
</comment>
<organism evidence="6">
    <name type="scientific">Candida tenuis (strain ATCC 10573 / BCRC 21748 / CBS 615 / JCM 9827 / NBRC 10315 / NRRL Y-1498 / VKM Y-70)</name>
    <name type="common">Yeast</name>
    <name type="synonym">Yamadazyma tenuis</name>
    <dbReference type="NCBI Taxonomy" id="590646"/>
    <lineage>
        <taxon>Eukaryota</taxon>
        <taxon>Fungi</taxon>
        <taxon>Dikarya</taxon>
        <taxon>Ascomycota</taxon>
        <taxon>Saccharomycotina</taxon>
        <taxon>Pichiomycetes</taxon>
        <taxon>Debaryomycetaceae</taxon>
        <taxon>Yamadazyma</taxon>
    </lineage>
</organism>
<name>G3B8T6_CANTC</name>
<dbReference type="Gene3D" id="2.130.10.10">
    <property type="entry name" value="YVTN repeat-like/Quinoprotein amine dehydrogenase"/>
    <property type="match status" value="1"/>
</dbReference>
<dbReference type="Proteomes" id="UP000000707">
    <property type="component" value="Unassembled WGS sequence"/>
</dbReference>
<evidence type="ECO:0000256" key="1">
    <source>
        <dbReference type="ARBA" id="ARBA00006445"/>
    </source>
</evidence>
<dbReference type="InterPro" id="IPR033010">
    <property type="entry name" value="Cdc20/Fizzy"/>
</dbReference>
<evidence type="ECO:0000259" key="4">
    <source>
        <dbReference type="Pfam" id="PF24807"/>
    </source>
</evidence>
<keyword evidence="6" id="KW-1185">Reference proteome</keyword>
<dbReference type="GO" id="GO:1905786">
    <property type="term" value="P:positive regulation of anaphase-promoting complex-dependent catabolic process"/>
    <property type="evidence" value="ECO:0007669"/>
    <property type="project" value="TreeGrafter"/>
</dbReference>
<protein>
    <recommendedName>
        <fullName evidence="4">CDC20/Fizzy WD40 domain-containing protein</fullName>
    </recommendedName>
</protein>
<dbReference type="STRING" id="590646.G3B8T6"/>
<dbReference type="SMART" id="SM00320">
    <property type="entry name" value="WD40"/>
    <property type="match status" value="5"/>
</dbReference>
<dbReference type="SUPFAM" id="SSF50978">
    <property type="entry name" value="WD40 repeat-like"/>
    <property type="match status" value="1"/>
</dbReference>
<evidence type="ECO:0000313" key="5">
    <source>
        <dbReference type="EMBL" id="EGV62423.1"/>
    </source>
</evidence>